<dbReference type="PROSITE" id="PS51782">
    <property type="entry name" value="LYSM"/>
    <property type="match status" value="1"/>
</dbReference>
<feature type="compositionally biased region" description="Low complexity" evidence="1">
    <location>
        <begin position="999"/>
        <end position="1009"/>
    </location>
</feature>
<feature type="compositionally biased region" description="Polar residues" evidence="1">
    <location>
        <begin position="115"/>
        <end position="133"/>
    </location>
</feature>
<feature type="region of interest" description="Disordered" evidence="1">
    <location>
        <begin position="767"/>
        <end position="792"/>
    </location>
</feature>
<feature type="domain" description="LysM" evidence="2">
    <location>
        <begin position="409"/>
        <end position="453"/>
    </location>
</feature>
<dbReference type="CDD" id="cd00118">
    <property type="entry name" value="LysM"/>
    <property type="match status" value="1"/>
</dbReference>
<feature type="compositionally biased region" description="Basic and acidic residues" evidence="1">
    <location>
        <begin position="21"/>
        <end position="40"/>
    </location>
</feature>
<sequence>MLKAQILPIISTVNDSNNKSEVYRPEGTTRSRTNSDHSDTSDNSNSSDNSSNTNSNTNSDYDSNSSINTSTSTSNRGESKRDIIGTARHRLSMQPQPLGHLSVTGHDHGHDQANDPLTNSGHPQNDPPLNTKGSVGVGEGDPPTGNEFVDQALLGKSNHQQNDRSHLISSPHPRQLHRHNTAPSATLSSSRQTIQHLTDMGPLEIEREIDSGVHLNHDILYHHHHHQQQQHHQRPPNRLNNVDEATSLSDQNHPSSFTLVSNHGSSHSETALGNGAIDPRDQSEDQTTSSSSRTTWSGGHPLLTDFTTEPNTFLDPDTTPSSGSKRELARQHPGLRHKGHSMSVDQPGGGHGDISFFAPGSTARRRRQRGNDIDRSLEASATSTSTSISFGVSRDDHDRGSEAIGKRVIIHQVAITDTLAGIALYYGIQVPILKKSNKLWTNDSIHTRKYLYIPVDECSVVKQAGMTIDEGSNTVILPQRAGTGLSTSSEHSRAGSTENYGSSSLPGSRRSTFLSENETHFPGSLPPPPGGFSGMAPLASSPRLGVWASKSVIAPPVPSPTITTTTLSAESQGSTPLSSRNKVSTSKQQQQQQQPSSFASIGATGTTRTIRRRSSVGVPFSEHLPNTVVVSPTMTHEALAARFKEMDLISLERKMSLGQEQELRTNPIHHRHRTTDLRQQAQRSHSASSSNAGSRRASVDVEPVDSGGVGVGGRLSKRTTILSMIGDEDGLGMEGIEEQGSRHYEEPEEDEDAFIVYGRHQHMYLGDDDATDVTTTDPYQRGSEVQPPEPILRRQELITVPAGVLSFFPSPQHSKRLETPQSISRLQNRTDSYRYESSTHSSSSSSLSGGRSSKRRDGEREDRRPSKGRKPIDEQTFQAPVASSSSRAYTANTSTSNSNTTAVRVNSVAGPKWSLVSDSIVEDILGAVRGPLEIARRLYVSGFSFGTEKKGSSSSSSHSKGYSQSSASGLGRRRSDGRSSGSQRRRVSSSGGGRRSGHGARSGSTGSGSAIELDTSIGRSSQPKSGSVARRMPSSSSYGLGEVVEGLSVERRKSSSSSGGGPFVATTPATSLSTTATTTTTTGSLGSVRKRSLRSSKPVNHAALKALVNELDRDKKKEEAERDKGGKETAVPPLSSMDPLGSGSSAPTIRFVE</sequence>
<feature type="compositionally biased region" description="Low complexity" evidence="1">
    <location>
        <begin position="882"/>
        <end position="899"/>
    </location>
</feature>
<dbReference type="SUPFAM" id="SSF54106">
    <property type="entry name" value="LysM domain"/>
    <property type="match status" value="1"/>
</dbReference>
<evidence type="ECO:0000259" key="2">
    <source>
        <dbReference type="PROSITE" id="PS51782"/>
    </source>
</evidence>
<keyword evidence="4" id="KW-1185">Reference proteome</keyword>
<dbReference type="OrthoDB" id="2192830at2759"/>
<feature type="compositionally biased region" description="Low complexity" evidence="1">
    <location>
        <begin position="588"/>
        <end position="608"/>
    </location>
</feature>
<feature type="compositionally biased region" description="Low complexity" evidence="1">
    <location>
        <begin position="678"/>
        <end position="696"/>
    </location>
</feature>
<feature type="compositionally biased region" description="Low complexity" evidence="1">
    <location>
        <begin position="946"/>
        <end position="970"/>
    </location>
</feature>
<feature type="compositionally biased region" description="Basic residues" evidence="1">
    <location>
        <begin position="223"/>
        <end position="235"/>
    </location>
</feature>
<feature type="compositionally biased region" description="Low complexity" evidence="1">
    <location>
        <begin position="1066"/>
        <end position="1087"/>
    </location>
</feature>
<protein>
    <recommendedName>
        <fullName evidence="2">LysM domain-containing protein</fullName>
    </recommendedName>
</protein>
<feature type="compositionally biased region" description="Polar residues" evidence="1">
    <location>
        <begin position="181"/>
        <end position="192"/>
    </location>
</feature>
<evidence type="ECO:0000256" key="1">
    <source>
        <dbReference type="SAM" id="MobiDB-lite"/>
    </source>
</evidence>
<feature type="region of interest" description="Disordered" evidence="1">
    <location>
        <begin position="479"/>
        <end position="537"/>
    </location>
</feature>
<feature type="compositionally biased region" description="Basic and acidic residues" evidence="1">
    <location>
        <begin position="855"/>
        <end position="873"/>
    </location>
</feature>
<feature type="region of interest" description="Disordered" evidence="1">
    <location>
        <begin position="555"/>
        <end position="618"/>
    </location>
</feature>
<evidence type="ECO:0000313" key="4">
    <source>
        <dbReference type="Proteomes" id="UP000243308"/>
    </source>
</evidence>
<gene>
    <name evidence="3" type="ORF">MVEG_12087</name>
</gene>
<dbReference type="EMBL" id="KN042431">
    <property type="protein sequence ID" value="KFH62695.1"/>
    <property type="molecule type" value="Genomic_DNA"/>
</dbReference>
<dbReference type="AlphaFoldDB" id="A0A086TL68"/>
<dbReference type="InterPro" id="IPR036779">
    <property type="entry name" value="LysM_dom_sf"/>
</dbReference>
<feature type="region of interest" description="Disordered" evidence="1">
    <location>
        <begin position="17"/>
        <end position="192"/>
    </location>
</feature>
<feature type="region of interest" description="Disordered" evidence="1">
    <location>
        <begin position="808"/>
        <end position="899"/>
    </location>
</feature>
<feature type="region of interest" description="Disordered" evidence="1">
    <location>
        <begin position="660"/>
        <end position="713"/>
    </location>
</feature>
<proteinExistence type="predicted"/>
<feature type="compositionally biased region" description="Polar residues" evidence="1">
    <location>
        <begin position="238"/>
        <end position="271"/>
    </location>
</feature>
<feature type="compositionally biased region" description="Polar residues" evidence="1">
    <location>
        <begin position="484"/>
        <end position="516"/>
    </location>
</feature>
<feature type="compositionally biased region" description="Low complexity" evidence="1">
    <location>
        <begin position="835"/>
        <end position="851"/>
    </location>
</feature>
<feature type="region of interest" description="Disordered" evidence="1">
    <location>
        <begin position="946"/>
        <end position="1153"/>
    </location>
</feature>
<feature type="compositionally biased region" description="Basic and acidic residues" evidence="1">
    <location>
        <begin position="1110"/>
        <end position="1127"/>
    </location>
</feature>
<accession>A0A086TL68</accession>
<dbReference type="InterPro" id="IPR018392">
    <property type="entry name" value="LysM"/>
</dbReference>
<feature type="compositionally biased region" description="Low complexity" evidence="1">
    <location>
        <begin position="41"/>
        <end position="76"/>
    </location>
</feature>
<feature type="region of interest" description="Disordered" evidence="1">
    <location>
        <begin position="223"/>
        <end position="399"/>
    </location>
</feature>
<dbReference type="Proteomes" id="UP000243308">
    <property type="component" value="Unassembled WGS sequence"/>
</dbReference>
<name>A0A086TL68_9FUNG</name>
<organism evidence="3 4">
    <name type="scientific">Podila verticillata NRRL 6337</name>
    <dbReference type="NCBI Taxonomy" id="1069443"/>
    <lineage>
        <taxon>Eukaryota</taxon>
        <taxon>Fungi</taxon>
        <taxon>Fungi incertae sedis</taxon>
        <taxon>Mucoromycota</taxon>
        <taxon>Mortierellomycotina</taxon>
        <taxon>Mortierellomycetes</taxon>
        <taxon>Mortierellales</taxon>
        <taxon>Mortierellaceae</taxon>
        <taxon>Podila</taxon>
    </lineage>
</organism>
<feature type="compositionally biased region" description="Polar residues" evidence="1">
    <location>
        <begin position="567"/>
        <end position="587"/>
    </location>
</feature>
<reference evidence="3 4" key="1">
    <citation type="submission" date="2011-02" db="EMBL/GenBank/DDBJ databases">
        <title>The Genome Sequence of Mortierella verticillata NRRL 6337.</title>
        <authorList>
            <consortium name="The Broad Institute Genome Sequencing Platform"/>
            <person name="Russ C."/>
            <person name="Cuomo C."/>
            <person name="Burger G."/>
            <person name="Gray M.W."/>
            <person name="Holland P.W.H."/>
            <person name="King N."/>
            <person name="Lang F.B.F."/>
            <person name="Roger A.J."/>
            <person name="Ruiz-Trillo I."/>
            <person name="Young S.K."/>
            <person name="Zeng Q."/>
            <person name="Gargeya S."/>
            <person name="Alvarado L."/>
            <person name="Berlin A."/>
            <person name="Chapman S.B."/>
            <person name="Chen Z."/>
            <person name="Freedman E."/>
            <person name="Gellesch M."/>
            <person name="Goldberg J."/>
            <person name="Griggs A."/>
            <person name="Gujja S."/>
            <person name="Heilman E."/>
            <person name="Heiman D."/>
            <person name="Howarth C."/>
            <person name="Mehta T."/>
            <person name="Neiman D."/>
            <person name="Pearson M."/>
            <person name="Roberts A."/>
            <person name="Saif S."/>
            <person name="Shea T."/>
            <person name="Shenoy N."/>
            <person name="Sisk P."/>
            <person name="Stolte C."/>
            <person name="Sykes S."/>
            <person name="White J."/>
            <person name="Yandava C."/>
            <person name="Haas B."/>
            <person name="Nusbaum C."/>
            <person name="Birren B."/>
        </authorList>
    </citation>
    <scope>NUCLEOTIDE SEQUENCE [LARGE SCALE GENOMIC DNA]</scope>
    <source>
        <strain evidence="3 4">NRRL 6337</strain>
    </source>
</reference>
<feature type="compositionally biased region" description="Low complexity" evidence="1">
    <location>
        <begin position="287"/>
        <end position="297"/>
    </location>
</feature>
<evidence type="ECO:0000313" key="3">
    <source>
        <dbReference type="EMBL" id="KFH62695.1"/>
    </source>
</evidence>
<feature type="compositionally biased region" description="Polar residues" evidence="1">
    <location>
        <begin position="819"/>
        <end position="830"/>
    </location>
</feature>
<feature type="compositionally biased region" description="Low complexity" evidence="1">
    <location>
        <begin position="379"/>
        <end position="389"/>
    </location>
</feature>
<dbReference type="Gene3D" id="3.10.350.10">
    <property type="entry name" value="LysM domain"/>
    <property type="match status" value="1"/>
</dbReference>